<evidence type="ECO:0000256" key="2">
    <source>
        <dbReference type="ARBA" id="ARBA00022606"/>
    </source>
</evidence>
<dbReference type="PANTHER" id="PTHR21137">
    <property type="entry name" value="ODORANT RECEPTOR"/>
    <property type="match status" value="1"/>
</dbReference>
<reference evidence="10" key="1">
    <citation type="submission" date="2021-02" db="EMBL/GenBank/DDBJ databases">
        <authorList>
            <person name="Steward A R."/>
        </authorList>
    </citation>
    <scope>NUCLEOTIDE SEQUENCE</scope>
</reference>
<feature type="transmembrane region" description="Helical" evidence="9">
    <location>
        <begin position="12"/>
        <end position="32"/>
    </location>
</feature>
<dbReference type="GO" id="GO:0005886">
    <property type="term" value="C:plasma membrane"/>
    <property type="evidence" value="ECO:0007669"/>
    <property type="project" value="TreeGrafter"/>
</dbReference>
<organism evidence="10 11">
    <name type="scientific">Pieris macdunnoughi</name>
    <dbReference type="NCBI Taxonomy" id="345717"/>
    <lineage>
        <taxon>Eukaryota</taxon>
        <taxon>Metazoa</taxon>
        <taxon>Ecdysozoa</taxon>
        <taxon>Arthropoda</taxon>
        <taxon>Hexapoda</taxon>
        <taxon>Insecta</taxon>
        <taxon>Pterygota</taxon>
        <taxon>Neoptera</taxon>
        <taxon>Endopterygota</taxon>
        <taxon>Lepidoptera</taxon>
        <taxon>Glossata</taxon>
        <taxon>Ditrysia</taxon>
        <taxon>Papilionoidea</taxon>
        <taxon>Pieridae</taxon>
        <taxon>Pierinae</taxon>
        <taxon>Pieris</taxon>
    </lineage>
</organism>
<accession>A0A821QWY8</accession>
<dbReference type="GO" id="GO:0004984">
    <property type="term" value="F:olfactory receptor activity"/>
    <property type="evidence" value="ECO:0007669"/>
    <property type="project" value="InterPro"/>
</dbReference>
<feature type="transmembrane region" description="Helical" evidence="9">
    <location>
        <begin position="75"/>
        <end position="101"/>
    </location>
</feature>
<dbReference type="InterPro" id="IPR004117">
    <property type="entry name" value="7tm6_olfct_rcpt"/>
</dbReference>
<feature type="transmembrane region" description="Helical" evidence="9">
    <location>
        <begin position="240"/>
        <end position="257"/>
    </location>
</feature>
<dbReference type="OrthoDB" id="6765072at2759"/>
<keyword evidence="11" id="KW-1185">Reference proteome</keyword>
<evidence type="ECO:0000256" key="8">
    <source>
        <dbReference type="ARBA" id="ARBA00023224"/>
    </source>
</evidence>
<dbReference type="EMBL" id="CAJOBZ010000010">
    <property type="protein sequence ID" value="CAF4831195.1"/>
    <property type="molecule type" value="Genomic_DNA"/>
</dbReference>
<comment type="subcellular location">
    <subcellularLocation>
        <location evidence="1">Membrane</location>
        <topology evidence="1">Multi-pass membrane protein</topology>
    </subcellularLocation>
</comment>
<keyword evidence="7" id="KW-0675">Receptor</keyword>
<keyword evidence="5 9" id="KW-1133">Transmembrane helix</keyword>
<evidence type="ECO:0000313" key="10">
    <source>
        <dbReference type="EMBL" id="CAF4831195.1"/>
    </source>
</evidence>
<dbReference type="Pfam" id="PF02949">
    <property type="entry name" value="7tm_6"/>
    <property type="match status" value="1"/>
</dbReference>
<keyword evidence="4" id="KW-0552">Olfaction</keyword>
<evidence type="ECO:0000256" key="1">
    <source>
        <dbReference type="ARBA" id="ARBA00004141"/>
    </source>
</evidence>
<keyword evidence="3 9" id="KW-0812">Transmembrane</keyword>
<dbReference type="GO" id="GO:0007165">
    <property type="term" value="P:signal transduction"/>
    <property type="evidence" value="ECO:0007669"/>
    <property type="project" value="UniProtKB-KW"/>
</dbReference>
<evidence type="ECO:0000256" key="7">
    <source>
        <dbReference type="ARBA" id="ARBA00023170"/>
    </source>
</evidence>
<evidence type="ECO:0000256" key="9">
    <source>
        <dbReference type="SAM" id="Phobius"/>
    </source>
</evidence>
<feature type="transmembrane region" description="Helical" evidence="9">
    <location>
        <begin position="141"/>
        <end position="160"/>
    </location>
</feature>
<keyword evidence="6 9" id="KW-0472">Membrane</keyword>
<evidence type="ECO:0000256" key="5">
    <source>
        <dbReference type="ARBA" id="ARBA00022989"/>
    </source>
</evidence>
<sequence>MFSRDVSLSEVAYQISISLIMIQATIKGILLIPKKKNIAELIEKLGATWTKGNLNERQIRSKKFIFKRMDVCLKIYYWGSMLACWNIELAPGLVTIVKLAMAQDTILLLPFGVAFPFDPRKDWITYILVYVYEMYSAFRFTYVYIGIEILMVTLCALLSAEFSILRDDFRHIEPESEESDNTALKNLVQKHQQLLMYTQLLDEIFNKILFFDLLFVTGIMCLFGFGATVAGGVVELVNDFFSVIALLLPVFIFCYYSEQVKEECVGIAEAAYDNKWYQGSESYKRIIHFVITRAQKPCCLTSMGYAPITLNTFSRVVSTTWSYFSLIRTVFSED</sequence>
<proteinExistence type="predicted"/>
<evidence type="ECO:0000313" key="11">
    <source>
        <dbReference type="Proteomes" id="UP000663880"/>
    </source>
</evidence>
<name>A0A821QWY8_9NEOP</name>
<evidence type="ECO:0008006" key="12">
    <source>
        <dbReference type="Google" id="ProtNLM"/>
    </source>
</evidence>
<comment type="caution">
    <text evidence="10">The sequence shown here is derived from an EMBL/GenBank/DDBJ whole genome shotgun (WGS) entry which is preliminary data.</text>
</comment>
<dbReference type="GO" id="GO:0005549">
    <property type="term" value="F:odorant binding"/>
    <property type="evidence" value="ECO:0007669"/>
    <property type="project" value="InterPro"/>
</dbReference>
<keyword evidence="8" id="KW-0807">Transducer</keyword>
<gene>
    <name evidence="10" type="ORF">PMACD_LOCUS5332</name>
</gene>
<keyword evidence="2" id="KW-0716">Sensory transduction</keyword>
<protein>
    <recommendedName>
        <fullName evidence="12">Odorant receptor</fullName>
    </recommendedName>
</protein>
<dbReference type="PANTHER" id="PTHR21137:SF44">
    <property type="entry name" value="ODORANT RECEPTOR 13A-RELATED"/>
    <property type="match status" value="1"/>
</dbReference>
<evidence type="ECO:0000256" key="3">
    <source>
        <dbReference type="ARBA" id="ARBA00022692"/>
    </source>
</evidence>
<evidence type="ECO:0000256" key="6">
    <source>
        <dbReference type="ARBA" id="ARBA00023136"/>
    </source>
</evidence>
<dbReference type="Proteomes" id="UP000663880">
    <property type="component" value="Unassembled WGS sequence"/>
</dbReference>
<dbReference type="AlphaFoldDB" id="A0A821QWY8"/>
<feature type="transmembrane region" description="Helical" evidence="9">
    <location>
        <begin position="209"/>
        <end position="234"/>
    </location>
</feature>
<evidence type="ECO:0000256" key="4">
    <source>
        <dbReference type="ARBA" id="ARBA00022725"/>
    </source>
</evidence>